<proteinExistence type="predicted"/>
<dbReference type="OrthoDB" id="5954689at2"/>
<feature type="region of interest" description="Disordered" evidence="1">
    <location>
        <begin position="125"/>
        <end position="190"/>
    </location>
</feature>
<reference evidence="3 4" key="1">
    <citation type="submission" date="2016-10" db="EMBL/GenBank/DDBJ databases">
        <authorList>
            <person name="de Groot N.N."/>
        </authorList>
    </citation>
    <scope>NUCLEOTIDE SEQUENCE [LARGE SCALE GENOMIC DNA]</scope>
    <source>
        <strain evidence="3 4">DSM 26515</strain>
    </source>
</reference>
<keyword evidence="4" id="KW-1185">Reference proteome</keyword>
<protein>
    <recommendedName>
        <fullName evidence="2">DUF4398 domain-containing protein</fullName>
    </recommendedName>
</protein>
<dbReference type="Pfam" id="PF14346">
    <property type="entry name" value="DUF4398"/>
    <property type="match status" value="1"/>
</dbReference>
<accession>A0A1H6VKT9</accession>
<dbReference type="EMBL" id="FNYC01000004">
    <property type="protein sequence ID" value="SEJ05231.1"/>
    <property type="molecule type" value="Genomic_DNA"/>
</dbReference>
<dbReference type="RefSeq" id="WP_091338450.1">
    <property type="nucleotide sequence ID" value="NZ_FNYC01000004.1"/>
</dbReference>
<feature type="compositionally biased region" description="Polar residues" evidence="1">
    <location>
        <begin position="180"/>
        <end position="190"/>
    </location>
</feature>
<evidence type="ECO:0000313" key="3">
    <source>
        <dbReference type="EMBL" id="SEJ05231.1"/>
    </source>
</evidence>
<feature type="compositionally biased region" description="Low complexity" evidence="1">
    <location>
        <begin position="143"/>
        <end position="169"/>
    </location>
</feature>
<name>A0A1H6VKT9_9GAMM</name>
<gene>
    <name evidence="3" type="ORF">SAMN04487997_2336</name>
</gene>
<dbReference type="AlphaFoldDB" id="A0A1H6VKT9"/>
<evidence type="ECO:0000256" key="1">
    <source>
        <dbReference type="SAM" id="MobiDB-lite"/>
    </source>
</evidence>
<dbReference type="STRING" id="529704.SAMN02927913_2894"/>
<feature type="domain" description="DUF4398" evidence="2">
    <location>
        <begin position="43"/>
        <end position="118"/>
    </location>
</feature>
<dbReference type="Gene3D" id="1.20.1270.390">
    <property type="match status" value="1"/>
</dbReference>
<dbReference type="PROSITE" id="PS51257">
    <property type="entry name" value="PROKAR_LIPOPROTEIN"/>
    <property type="match status" value="1"/>
</dbReference>
<dbReference type="Proteomes" id="UP000199420">
    <property type="component" value="Unassembled WGS sequence"/>
</dbReference>
<organism evidence="3 4">
    <name type="scientific">Frateuria terrea</name>
    <dbReference type="NCBI Taxonomy" id="529704"/>
    <lineage>
        <taxon>Bacteria</taxon>
        <taxon>Pseudomonadati</taxon>
        <taxon>Pseudomonadota</taxon>
        <taxon>Gammaproteobacteria</taxon>
        <taxon>Lysobacterales</taxon>
        <taxon>Rhodanobacteraceae</taxon>
        <taxon>Frateuria</taxon>
    </lineage>
</organism>
<dbReference type="InterPro" id="IPR025511">
    <property type="entry name" value="DUF4398"/>
</dbReference>
<evidence type="ECO:0000259" key="2">
    <source>
        <dbReference type="Pfam" id="PF14346"/>
    </source>
</evidence>
<evidence type="ECO:0000313" key="4">
    <source>
        <dbReference type="Proteomes" id="UP000199420"/>
    </source>
</evidence>
<sequence length="190" mass="19740">MVHIFSRLPRRLKRIGRASGGLTLVVALLALAGCASVPPPDASMNQAQALLQSARDAGAADYDPVDLGFAQAKFQQAQAAMATRKYADAANLAEEARADAELARTRAQLGSARAQIQAKVDENTRLRQQTEQAPAQPAPAAAPAPASSAPQTLQDMPAPSSSVLSAPLPQDGGFQPMPAPSQSTHQGGQR</sequence>